<dbReference type="Proteomes" id="UP000789570">
    <property type="component" value="Unassembled WGS sequence"/>
</dbReference>
<reference evidence="2" key="1">
    <citation type="submission" date="2021-06" db="EMBL/GenBank/DDBJ databases">
        <authorList>
            <person name="Kallberg Y."/>
            <person name="Tangrot J."/>
            <person name="Rosling A."/>
        </authorList>
    </citation>
    <scope>NUCLEOTIDE SEQUENCE</scope>
    <source>
        <strain evidence="2">UK204</strain>
    </source>
</reference>
<comment type="caution">
    <text evidence="2">The sequence shown here is derived from an EMBL/GenBank/DDBJ whole genome shotgun (WGS) entry which is preliminary data.</text>
</comment>
<dbReference type="PANTHER" id="PTHR47718">
    <property type="entry name" value="OS01G0519700 PROTEIN"/>
    <property type="match status" value="1"/>
</dbReference>
<dbReference type="EMBL" id="CAJVPQ010004314">
    <property type="protein sequence ID" value="CAG8648866.1"/>
    <property type="molecule type" value="Genomic_DNA"/>
</dbReference>
<protein>
    <submittedName>
        <fullName evidence="2">11577_t:CDS:1</fullName>
    </submittedName>
</protein>
<dbReference type="PANTHER" id="PTHR47718:SF7">
    <property type="entry name" value="PROTEIN FAR1-RELATED SEQUENCE"/>
    <property type="match status" value="1"/>
</dbReference>
<dbReference type="AlphaFoldDB" id="A0A9N9DUJ6"/>
<accession>A0A9N9DUJ6</accession>
<gene>
    <name evidence="2" type="ORF">FCALED_LOCUS10955</name>
</gene>
<evidence type="ECO:0000313" key="2">
    <source>
        <dbReference type="EMBL" id="CAG8648866.1"/>
    </source>
</evidence>
<name>A0A9N9DUJ6_9GLOM</name>
<keyword evidence="3" id="KW-1185">Reference proteome</keyword>
<dbReference type="OrthoDB" id="1927586at2759"/>
<organism evidence="2 3">
    <name type="scientific">Funneliformis caledonium</name>
    <dbReference type="NCBI Taxonomy" id="1117310"/>
    <lineage>
        <taxon>Eukaryota</taxon>
        <taxon>Fungi</taxon>
        <taxon>Fungi incertae sedis</taxon>
        <taxon>Mucoromycota</taxon>
        <taxon>Glomeromycotina</taxon>
        <taxon>Glomeromycetes</taxon>
        <taxon>Glomerales</taxon>
        <taxon>Glomeraceae</taxon>
        <taxon>Funneliformis</taxon>
    </lineage>
</organism>
<dbReference type="InterPro" id="IPR018289">
    <property type="entry name" value="MULE_transposase_dom"/>
</dbReference>
<evidence type="ECO:0000259" key="1">
    <source>
        <dbReference type="Pfam" id="PF10551"/>
    </source>
</evidence>
<evidence type="ECO:0000313" key="3">
    <source>
        <dbReference type="Proteomes" id="UP000789570"/>
    </source>
</evidence>
<dbReference type="Pfam" id="PF10551">
    <property type="entry name" value="MULE"/>
    <property type="match status" value="1"/>
</dbReference>
<proteinExistence type="predicted"/>
<sequence length="430" mass="49153">MSPVQQELYQRFLDVVLNDNTCKTNKYNMYLSVFMVKDNYERFQNIANALVEDEMSSTYTWILQCLLKATGITPKSFWTDSEPGLINAISQVFPTTPHFYCLFHIWQNVIKHLKAKLGSNFNHFAKAFYACRNALCVEIFEKRWKLMIENFSECKNYMARLYTNRISWAKAYLLLQFNAGIQNTQSVKSFNNIIKKSLNDASTLCDVEIAIDKSIDKVFTEFLSSLILSWQRFQDKNVDTIDNNFVEDVDDELQVTLKAMLDDEILIKFDNVLENSPVLTAISTNSAIPYEVDFTLKSLKHIQGSDHKENIQQIIPQRNRFGVAFSIAKTAINIVLETKSDNELVQMLKSFILSKTNSNEDSLEENIAAGSNNNKNNQSDSEILPLQQRLIAQTTNPHVTKIRGAPCKRRIKGAMEGKKVGEVDSEEAKA</sequence>
<feature type="domain" description="MULE transposase" evidence="1">
    <location>
        <begin position="15"/>
        <end position="108"/>
    </location>
</feature>